<dbReference type="AlphaFoldDB" id="A0A3S5BSW0"/>
<sequence>MDQILWRQSDPQQSSGCASDFMCACMRPFVFQRLCVACYYKLPPVFTVRITQHNPRSKSIWHAVTFRQFDLIDNLFKHIRRVYTIV</sequence>
<protein>
    <submittedName>
        <fullName evidence="1">Uncharacterized protein</fullName>
    </submittedName>
</protein>
<proteinExistence type="predicted"/>
<dbReference type="EMBL" id="CAAALY010257166">
    <property type="protein sequence ID" value="VEL38191.1"/>
    <property type="molecule type" value="Genomic_DNA"/>
</dbReference>
<keyword evidence="2" id="KW-1185">Reference proteome</keyword>
<accession>A0A3S5BSW0</accession>
<name>A0A3S5BSW0_9PLAT</name>
<organism evidence="1 2">
    <name type="scientific">Protopolystoma xenopodis</name>
    <dbReference type="NCBI Taxonomy" id="117903"/>
    <lineage>
        <taxon>Eukaryota</taxon>
        <taxon>Metazoa</taxon>
        <taxon>Spiralia</taxon>
        <taxon>Lophotrochozoa</taxon>
        <taxon>Platyhelminthes</taxon>
        <taxon>Monogenea</taxon>
        <taxon>Polyopisthocotylea</taxon>
        <taxon>Polystomatidea</taxon>
        <taxon>Polystomatidae</taxon>
        <taxon>Protopolystoma</taxon>
    </lineage>
</organism>
<gene>
    <name evidence="1" type="ORF">PXEA_LOCUS31631</name>
</gene>
<evidence type="ECO:0000313" key="1">
    <source>
        <dbReference type="EMBL" id="VEL38191.1"/>
    </source>
</evidence>
<reference evidence="1" key="1">
    <citation type="submission" date="2018-11" db="EMBL/GenBank/DDBJ databases">
        <authorList>
            <consortium name="Pathogen Informatics"/>
        </authorList>
    </citation>
    <scope>NUCLEOTIDE SEQUENCE</scope>
</reference>
<evidence type="ECO:0000313" key="2">
    <source>
        <dbReference type="Proteomes" id="UP000784294"/>
    </source>
</evidence>
<dbReference type="Proteomes" id="UP000784294">
    <property type="component" value="Unassembled WGS sequence"/>
</dbReference>
<comment type="caution">
    <text evidence="1">The sequence shown here is derived from an EMBL/GenBank/DDBJ whole genome shotgun (WGS) entry which is preliminary data.</text>
</comment>